<dbReference type="STRING" id="490622.A0A395NAS7"/>
<dbReference type="EMBL" id="PXOA01000686">
    <property type="protein sequence ID" value="RFU73208.1"/>
    <property type="molecule type" value="Genomic_DNA"/>
</dbReference>
<name>A0A395NAS7_TRIAR</name>
<keyword evidence="3" id="KW-1185">Reference proteome</keyword>
<feature type="region of interest" description="Disordered" evidence="1">
    <location>
        <begin position="270"/>
        <end position="298"/>
    </location>
</feature>
<feature type="compositionally biased region" description="Polar residues" evidence="1">
    <location>
        <begin position="39"/>
        <end position="48"/>
    </location>
</feature>
<gene>
    <name evidence="2" type="ORF">TARUN_9039</name>
</gene>
<reference evidence="2 3" key="1">
    <citation type="journal article" date="2018" name="PLoS Pathog.">
        <title>Evolution of structural diversity of trichothecenes, a family of toxins produced by plant pathogenic and entomopathogenic fungi.</title>
        <authorList>
            <person name="Proctor R.H."/>
            <person name="McCormick S.P."/>
            <person name="Kim H.S."/>
            <person name="Cardoza R.E."/>
            <person name="Stanley A.M."/>
            <person name="Lindo L."/>
            <person name="Kelly A."/>
            <person name="Brown D.W."/>
            <person name="Lee T."/>
            <person name="Vaughan M.M."/>
            <person name="Alexander N.J."/>
            <person name="Busman M."/>
            <person name="Gutierrez S."/>
        </authorList>
    </citation>
    <scope>NUCLEOTIDE SEQUENCE [LARGE SCALE GENOMIC DNA]</scope>
    <source>
        <strain evidence="2 3">IBT 40837</strain>
    </source>
</reference>
<accession>A0A395NAS7</accession>
<proteinExistence type="predicted"/>
<organism evidence="2 3">
    <name type="scientific">Trichoderma arundinaceum</name>
    <dbReference type="NCBI Taxonomy" id="490622"/>
    <lineage>
        <taxon>Eukaryota</taxon>
        <taxon>Fungi</taxon>
        <taxon>Dikarya</taxon>
        <taxon>Ascomycota</taxon>
        <taxon>Pezizomycotina</taxon>
        <taxon>Sordariomycetes</taxon>
        <taxon>Hypocreomycetidae</taxon>
        <taxon>Hypocreales</taxon>
        <taxon>Hypocreaceae</taxon>
        <taxon>Trichoderma</taxon>
    </lineage>
</organism>
<evidence type="ECO:0000313" key="2">
    <source>
        <dbReference type="EMBL" id="RFU73208.1"/>
    </source>
</evidence>
<dbReference type="OrthoDB" id="47007at2759"/>
<comment type="caution">
    <text evidence="2">The sequence shown here is derived from an EMBL/GenBank/DDBJ whole genome shotgun (WGS) entry which is preliminary data.</text>
</comment>
<protein>
    <submittedName>
        <fullName evidence="2">Uncharacterized protein</fullName>
    </submittedName>
</protein>
<feature type="region of interest" description="Disordered" evidence="1">
    <location>
        <begin position="1"/>
        <end position="73"/>
    </location>
</feature>
<sequence length="421" mass="46580">MADPPSSPATSIEVGTATNPNTPRSGEGAVGDLLPDDQNIVSSDQVAINATPPSPSDASSQQGHDIQPTWPSKIDRTKIRAHACWHPDQNMSDILLDIHWAGQHSRAFFKLHTGLRLEGAPSASRHGLINVYIFIYPERIRQLSFTAEPQDTPFGPPTVAFTFELNRPPALVLPKAYTSFGQGAEDAMRSLRSLVQQSCFTVYASLPSRRLSTAWLQRFCKDVTEHKFTTIATLANVKSLYQGHGGQVTEGDGLLEPVISQDDAAARELPAYQETDPSIPPARSTKRKRSCDESSTMKRTVQATDTVAGMQALFGNMLEAKFAAHERKLGDMLSAHENAVQEMLSTHIRKVDAQLAAFRSDVEDKIKSVEERVKNEIMDELTETINERILEEVEGVQEHVMERITSMPVQAHFTFPNHPYL</sequence>
<evidence type="ECO:0000313" key="3">
    <source>
        <dbReference type="Proteomes" id="UP000266272"/>
    </source>
</evidence>
<evidence type="ECO:0000256" key="1">
    <source>
        <dbReference type="SAM" id="MobiDB-lite"/>
    </source>
</evidence>
<dbReference type="Proteomes" id="UP000266272">
    <property type="component" value="Unassembled WGS sequence"/>
</dbReference>
<dbReference type="AlphaFoldDB" id="A0A395NAS7"/>